<keyword evidence="5 8" id="KW-0067">ATP-binding</keyword>
<proteinExistence type="predicted"/>
<dbReference type="Proteomes" id="UP000070376">
    <property type="component" value="Unassembled WGS sequence"/>
</dbReference>
<dbReference type="GO" id="GO:0015424">
    <property type="term" value="F:ABC-type amino acid transporter activity"/>
    <property type="evidence" value="ECO:0007669"/>
    <property type="project" value="InterPro"/>
</dbReference>
<dbReference type="InterPro" id="IPR027417">
    <property type="entry name" value="P-loop_NTPase"/>
</dbReference>
<dbReference type="InterPro" id="IPR003439">
    <property type="entry name" value="ABC_transporter-like_ATP-bd"/>
</dbReference>
<dbReference type="GO" id="GO:0005524">
    <property type="term" value="F:ATP binding"/>
    <property type="evidence" value="ECO:0007669"/>
    <property type="project" value="UniProtKB-KW"/>
</dbReference>
<evidence type="ECO:0000259" key="7">
    <source>
        <dbReference type="PROSITE" id="PS50893"/>
    </source>
</evidence>
<feature type="domain" description="ABC transporter" evidence="7">
    <location>
        <begin position="2"/>
        <end position="240"/>
    </location>
</feature>
<evidence type="ECO:0000256" key="2">
    <source>
        <dbReference type="ARBA" id="ARBA00022448"/>
    </source>
</evidence>
<dbReference type="InterPro" id="IPR003593">
    <property type="entry name" value="AAA+_ATPase"/>
</dbReference>
<evidence type="ECO:0000256" key="6">
    <source>
        <dbReference type="ARBA" id="ARBA00023136"/>
    </source>
</evidence>
<name>A0A133L2C5_HEYCO</name>
<keyword evidence="2" id="KW-0813">Transport</keyword>
<dbReference type="FunFam" id="3.40.50.300:FF:000020">
    <property type="entry name" value="Amino acid ABC transporter ATP-binding component"/>
    <property type="match status" value="1"/>
</dbReference>
<dbReference type="CDD" id="cd03262">
    <property type="entry name" value="ABC_HisP_GlnQ"/>
    <property type="match status" value="1"/>
</dbReference>
<dbReference type="PROSITE" id="PS50893">
    <property type="entry name" value="ABC_TRANSPORTER_2"/>
    <property type="match status" value="1"/>
</dbReference>
<dbReference type="AlphaFoldDB" id="A0A133L2C5"/>
<evidence type="ECO:0000256" key="4">
    <source>
        <dbReference type="ARBA" id="ARBA00022741"/>
    </source>
</evidence>
<dbReference type="SUPFAM" id="SSF52540">
    <property type="entry name" value="P-loop containing nucleoside triphosphate hydrolases"/>
    <property type="match status" value="1"/>
</dbReference>
<gene>
    <name evidence="8" type="ORF">HMPREF3213_00152</name>
</gene>
<dbReference type="PANTHER" id="PTHR43166">
    <property type="entry name" value="AMINO ACID IMPORT ATP-BINDING PROTEIN"/>
    <property type="match status" value="1"/>
</dbReference>
<dbReference type="InterPro" id="IPR050086">
    <property type="entry name" value="MetN_ABC_transporter-like"/>
</dbReference>
<dbReference type="PATRIC" id="fig|1398.22.peg.156"/>
<protein>
    <submittedName>
        <fullName evidence="8">Arginine ABC transporter, ATP-binding protein ArtM</fullName>
    </submittedName>
</protein>
<comment type="caution">
    <text evidence="8">The sequence shown here is derived from an EMBL/GenBank/DDBJ whole genome shotgun (WGS) entry which is preliminary data.</text>
</comment>
<keyword evidence="6" id="KW-0472">Membrane</keyword>
<evidence type="ECO:0000256" key="5">
    <source>
        <dbReference type="ARBA" id="ARBA00022840"/>
    </source>
</evidence>
<evidence type="ECO:0000313" key="8">
    <source>
        <dbReference type="EMBL" id="KWZ86091.1"/>
    </source>
</evidence>
<dbReference type="PANTHER" id="PTHR43166:SF35">
    <property type="entry name" value="L-CYSTINE IMPORT ATP-BINDING PROTEIN TCYN"/>
    <property type="match status" value="1"/>
</dbReference>
<evidence type="ECO:0000256" key="1">
    <source>
        <dbReference type="ARBA" id="ARBA00004202"/>
    </source>
</evidence>
<reference evidence="9" key="1">
    <citation type="submission" date="2016-01" db="EMBL/GenBank/DDBJ databases">
        <authorList>
            <person name="Mitreva M."/>
            <person name="Pepin K.H."/>
            <person name="Mihindukulasuriya K.A."/>
            <person name="Fulton R."/>
            <person name="Fronick C."/>
            <person name="O'Laughlin M."/>
            <person name="Miner T."/>
            <person name="Herter B."/>
            <person name="Rosa B.A."/>
            <person name="Cordes M."/>
            <person name="Tomlinson C."/>
            <person name="Wollam A."/>
            <person name="Palsikar V.B."/>
            <person name="Mardis E.R."/>
            <person name="Wilson R.K."/>
        </authorList>
    </citation>
    <scope>NUCLEOTIDE SEQUENCE [LARGE SCALE GENOMIC DNA]</scope>
    <source>
        <strain evidence="9">GED7749B</strain>
    </source>
</reference>
<dbReference type="Gene3D" id="3.40.50.300">
    <property type="entry name" value="P-loop containing nucleotide triphosphate hydrolases"/>
    <property type="match status" value="1"/>
</dbReference>
<keyword evidence="4" id="KW-0547">Nucleotide-binding</keyword>
<dbReference type="PROSITE" id="PS00211">
    <property type="entry name" value="ABC_TRANSPORTER_1"/>
    <property type="match status" value="1"/>
</dbReference>
<sequence length="245" mass="27131">MIRIEGLHKQFGNLEVLKGIDLTIEKGKVIVIIGPSGSGKTTLLRCMNALEVPNQGRVQIGDVSVDFSQHPGKKERAALRQKSGMVFQQYNLFPHKTVLENVIEGPIIVKRKNRQDAVKKAEILLEKVGLLDKKDAYPASLSGGQQQRAGIARALAMEPEVMLFDEPTSALDPELVSGVLNVMKELAEEGMTMAVVTHEMRFAREVADKVIFMDGGVILEQGKPEEVFHHPKNARTKQFLQLIQS</sequence>
<comment type="subcellular location">
    <subcellularLocation>
        <location evidence="1">Cell membrane</location>
        <topology evidence="1">Peripheral membrane protein</topology>
    </subcellularLocation>
</comment>
<dbReference type="GO" id="GO:0005886">
    <property type="term" value="C:plasma membrane"/>
    <property type="evidence" value="ECO:0007669"/>
    <property type="project" value="UniProtKB-SubCell"/>
</dbReference>
<dbReference type="GeneID" id="93258878"/>
<accession>A0A133L2C5</accession>
<organism evidence="8 9">
    <name type="scientific">Heyndrickxia coagulans</name>
    <name type="common">Weizmannia coagulans</name>
    <dbReference type="NCBI Taxonomy" id="1398"/>
    <lineage>
        <taxon>Bacteria</taxon>
        <taxon>Bacillati</taxon>
        <taxon>Bacillota</taxon>
        <taxon>Bacilli</taxon>
        <taxon>Bacillales</taxon>
        <taxon>Bacillaceae</taxon>
        <taxon>Heyndrickxia</taxon>
    </lineage>
</organism>
<dbReference type="InterPro" id="IPR017871">
    <property type="entry name" value="ABC_transporter-like_CS"/>
</dbReference>
<dbReference type="PIRSF" id="PIRSF039085">
    <property type="entry name" value="ABC_ATPase_HisP"/>
    <property type="match status" value="1"/>
</dbReference>
<keyword evidence="3" id="KW-1003">Cell membrane</keyword>
<dbReference type="InterPro" id="IPR030679">
    <property type="entry name" value="ABC_ATPase_HisP-typ"/>
</dbReference>
<evidence type="ECO:0000313" key="9">
    <source>
        <dbReference type="Proteomes" id="UP000070376"/>
    </source>
</evidence>
<dbReference type="EMBL" id="LRPN01000006">
    <property type="protein sequence ID" value="KWZ86091.1"/>
    <property type="molecule type" value="Genomic_DNA"/>
</dbReference>
<dbReference type="Pfam" id="PF00005">
    <property type="entry name" value="ABC_tran"/>
    <property type="match status" value="1"/>
</dbReference>
<dbReference type="RefSeq" id="WP_017551347.1">
    <property type="nucleotide sequence ID" value="NZ_CP025437.1"/>
</dbReference>
<evidence type="ECO:0000256" key="3">
    <source>
        <dbReference type="ARBA" id="ARBA00022475"/>
    </source>
</evidence>
<dbReference type="GO" id="GO:0016887">
    <property type="term" value="F:ATP hydrolysis activity"/>
    <property type="evidence" value="ECO:0007669"/>
    <property type="project" value="InterPro"/>
</dbReference>
<dbReference type="SMART" id="SM00382">
    <property type="entry name" value="AAA"/>
    <property type="match status" value="1"/>
</dbReference>